<evidence type="ECO:0000313" key="1">
    <source>
        <dbReference type="EMBL" id="KAF2665181.1"/>
    </source>
</evidence>
<accession>A0A6A6U0Q6</accession>
<keyword evidence="2" id="KW-1185">Reference proteome</keyword>
<proteinExistence type="predicted"/>
<dbReference type="EMBL" id="MU004241">
    <property type="protein sequence ID" value="KAF2665181.1"/>
    <property type="molecule type" value="Genomic_DNA"/>
</dbReference>
<name>A0A6A6U0Q6_9PEZI</name>
<gene>
    <name evidence="1" type="ORF">BT63DRAFT_86994</name>
</gene>
<organism evidence="1 2">
    <name type="scientific">Microthyrium microscopicum</name>
    <dbReference type="NCBI Taxonomy" id="703497"/>
    <lineage>
        <taxon>Eukaryota</taxon>
        <taxon>Fungi</taxon>
        <taxon>Dikarya</taxon>
        <taxon>Ascomycota</taxon>
        <taxon>Pezizomycotina</taxon>
        <taxon>Dothideomycetes</taxon>
        <taxon>Dothideomycetes incertae sedis</taxon>
        <taxon>Microthyriales</taxon>
        <taxon>Microthyriaceae</taxon>
        <taxon>Microthyrium</taxon>
    </lineage>
</organism>
<protein>
    <submittedName>
        <fullName evidence="1">Uncharacterized protein</fullName>
    </submittedName>
</protein>
<reference evidence="1" key="1">
    <citation type="journal article" date="2020" name="Stud. Mycol.">
        <title>101 Dothideomycetes genomes: a test case for predicting lifestyles and emergence of pathogens.</title>
        <authorList>
            <person name="Haridas S."/>
            <person name="Albert R."/>
            <person name="Binder M."/>
            <person name="Bloem J."/>
            <person name="Labutti K."/>
            <person name="Salamov A."/>
            <person name="Andreopoulos B."/>
            <person name="Baker S."/>
            <person name="Barry K."/>
            <person name="Bills G."/>
            <person name="Bluhm B."/>
            <person name="Cannon C."/>
            <person name="Castanera R."/>
            <person name="Culley D."/>
            <person name="Daum C."/>
            <person name="Ezra D."/>
            <person name="Gonzalez J."/>
            <person name="Henrissat B."/>
            <person name="Kuo A."/>
            <person name="Liang C."/>
            <person name="Lipzen A."/>
            <person name="Lutzoni F."/>
            <person name="Magnuson J."/>
            <person name="Mondo S."/>
            <person name="Nolan M."/>
            <person name="Ohm R."/>
            <person name="Pangilinan J."/>
            <person name="Park H.-J."/>
            <person name="Ramirez L."/>
            <person name="Alfaro M."/>
            <person name="Sun H."/>
            <person name="Tritt A."/>
            <person name="Yoshinaga Y."/>
            <person name="Zwiers L.-H."/>
            <person name="Turgeon B."/>
            <person name="Goodwin S."/>
            <person name="Spatafora J."/>
            <person name="Crous P."/>
            <person name="Grigoriev I."/>
        </authorList>
    </citation>
    <scope>NUCLEOTIDE SEQUENCE</scope>
    <source>
        <strain evidence="1">CBS 115976</strain>
    </source>
</reference>
<sequence>MRDLVELKRVIYSNLHHIYSNSGIFGNTKVCLVCPCSCIKPPAQIPYFGKGYTTVSQNLEWPSIQAQVSILLVVHEQSSRQNILKIHISARLKSTMYDVHRRVTQGNDGRVRRLSSGTTFECFEWI</sequence>
<dbReference type="AlphaFoldDB" id="A0A6A6U0Q6"/>
<evidence type="ECO:0000313" key="2">
    <source>
        <dbReference type="Proteomes" id="UP000799302"/>
    </source>
</evidence>
<dbReference type="Proteomes" id="UP000799302">
    <property type="component" value="Unassembled WGS sequence"/>
</dbReference>